<evidence type="ECO:0000313" key="1">
    <source>
        <dbReference type="EMBL" id="USP74071.1"/>
    </source>
</evidence>
<gene>
    <name evidence="1" type="ORF">yc1106_01345</name>
</gene>
<proteinExistence type="predicted"/>
<organism evidence="1 2">
    <name type="scientific">Curvularia clavata</name>
    <dbReference type="NCBI Taxonomy" id="95742"/>
    <lineage>
        <taxon>Eukaryota</taxon>
        <taxon>Fungi</taxon>
        <taxon>Dikarya</taxon>
        <taxon>Ascomycota</taxon>
        <taxon>Pezizomycotina</taxon>
        <taxon>Dothideomycetes</taxon>
        <taxon>Pleosporomycetidae</taxon>
        <taxon>Pleosporales</taxon>
        <taxon>Pleosporineae</taxon>
        <taxon>Pleosporaceae</taxon>
        <taxon>Curvularia</taxon>
    </lineage>
</organism>
<evidence type="ECO:0000313" key="2">
    <source>
        <dbReference type="Proteomes" id="UP001056012"/>
    </source>
</evidence>
<accession>A0A9Q8Z195</accession>
<dbReference type="OrthoDB" id="3693136at2759"/>
<reference evidence="1" key="1">
    <citation type="submission" date="2021-12" db="EMBL/GenBank/DDBJ databases">
        <title>Curvularia clavata genome.</title>
        <authorList>
            <person name="Cao Y."/>
        </authorList>
    </citation>
    <scope>NUCLEOTIDE SEQUENCE</scope>
    <source>
        <strain evidence="1">Yc1106</strain>
    </source>
</reference>
<dbReference type="EMBL" id="CP089274">
    <property type="protein sequence ID" value="USP74071.1"/>
    <property type="molecule type" value="Genomic_DNA"/>
</dbReference>
<name>A0A9Q8Z195_CURCL</name>
<dbReference type="AlphaFoldDB" id="A0A9Q8Z195"/>
<keyword evidence="2" id="KW-1185">Reference proteome</keyword>
<dbReference type="Proteomes" id="UP001056012">
    <property type="component" value="Chromosome 1"/>
</dbReference>
<sequence>MIPVLSSQNDSPETVVNQVKGILGATVASTTDDRFFQPTPESTPLFLDLGLCETSILDNYFPKDMEQNCHVITQVEESRYHGVEHDTLPPNTLKESFDSSLLLDHVIWSENPVEIQAEHRSPISVLDALTARIANENVEEPSFLGPKAHRIDGFFRETKITDLRQQTTLDKIKSVLSLEHQICLPSLLRQAECDGVSHGIDLYSLPMERLIKRAFQEPFGLAMFNREEDVLRVQERFVKWDRPAINISDLSVLVVSFTWGALLDPREGDLSMLVALVDTIPVLSKCLLQQNNTVQKFLALVAIVRSISLESE</sequence>
<protein>
    <submittedName>
        <fullName evidence="1">Uncharacterized protein</fullName>
    </submittedName>
</protein>
<dbReference type="VEuPathDB" id="FungiDB:yc1106_01345"/>